<keyword evidence="6" id="KW-1185">Reference proteome</keyword>
<dbReference type="Pfam" id="PF00106">
    <property type="entry name" value="adh_short"/>
    <property type="match status" value="1"/>
</dbReference>
<dbReference type="InterPro" id="IPR020904">
    <property type="entry name" value="Sc_DH/Rdtase_CS"/>
</dbReference>
<name>A0A417Y118_9ACTN</name>
<dbReference type="NCBIfam" id="TIGR03971">
    <property type="entry name" value="SDR_subfam_1"/>
    <property type="match status" value="1"/>
</dbReference>
<evidence type="ECO:0000313" key="5">
    <source>
        <dbReference type="EMBL" id="RHW26281.1"/>
    </source>
</evidence>
<evidence type="ECO:0000256" key="4">
    <source>
        <dbReference type="RuleBase" id="RU000363"/>
    </source>
</evidence>
<dbReference type="InterPro" id="IPR036291">
    <property type="entry name" value="NAD(P)-bd_dom_sf"/>
</dbReference>
<dbReference type="PRINTS" id="PR00080">
    <property type="entry name" value="SDRFAMILY"/>
</dbReference>
<dbReference type="InterPro" id="IPR002347">
    <property type="entry name" value="SDR_fam"/>
</dbReference>
<dbReference type="InterPro" id="IPR023985">
    <property type="entry name" value="SDR_subfam_1"/>
</dbReference>
<evidence type="ECO:0000256" key="1">
    <source>
        <dbReference type="ARBA" id="ARBA00006484"/>
    </source>
</evidence>
<dbReference type="NCBIfam" id="NF009467">
    <property type="entry name" value="PRK12826.1-3"/>
    <property type="match status" value="1"/>
</dbReference>
<sequence>MSGFEGKVALITGAAHGQGRSHAVRLAQEGADVVIVDVCAQLPRVPYPTGTRAELDETAKLVEATGRRAVAMAADVRDPSAMAEAVALAEEEFGHLEIVVANAGINLSGQPTHELDDEAWSLVVDINLTGVFNTVRAAVPALLRSQMANKSIIMTSSAAALRPPIGIGQYNAAKLGVVGLMKTMAAELGPSGIRVNSVNPAAVGTDMIMNEAIMKNFVPESPAPTMEEFAERAQSMNALPIPWLEVVDVSNAVVWLASDEARYITGVALPVDPGVLVK</sequence>
<keyword evidence="3" id="KW-0520">NAD</keyword>
<dbReference type="PRINTS" id="PR00081">
    <property type="entry name" value="GDHRDH"/>
</dbReference>
<reference evidence="5 6" key="1">
    <citation type="submission" date="2018-09" db="EMBL/GenBank/DDBJ databases">
        <title>Genome sequencing of Nocardioides immobilis CCTCC AB 2017083 for comparison to Nocardioides silvaticus.</title>
        <authorList>
            <person name="Li C."/>
            <person name="Wang G."/>
        </authorList>
    </citation>
    <scope>NUCLEOTIDE SEQUENCE [LARGE SCALE GENOMIC DNA]</scope>
    <source>
        <strain evidence="5 6">CCTCC AB 2017083</strain>
    </source>
</reference>
<comment type="similarity">
    <text evidence="1 4">Belongs to the short-chain dehydrogenases/reductases (SDR) family.</text>
</comment>
<proteinExistence type="inferred from homology"/>
<evidence type="ECO:0000313" key="6">
    <source>
        <dbReference type="Proteomes" id="UP000283644"/>
    </source>
</evidence>
<dbReference type="FunFam" id="3.40.50.720:FF:000084">
    <property type="entry name" value="Short-chain dehydrogenase reductase"/>
    <property type="match status" value="1"/>
</dbReference>
<comment type="caution">
    <text evidence="5">The sequence shown here is derived from an EMBL/GenBank/DDBJ whole genome shotgun (WGS) entry which is preliminary data.</text>
</comment>
<protein>
    <submittedName>
        <fullName evidence="5">NAD(P)-dependent oxidoreductase</fullName>
    </submittedName>
</protein>
<accession>A0A417Y118</accession>
<dbReference type="GO" id="GO:0016616">
    <property type="term" value="F:oxidoreductase activity, acting on the CH-OH group of donors, NAD or NADP as acceptor"/>
    <property type="evidence" value="ECO:0007669"/>
    <property type="project" value="TreeGrafter"/>
</dbReference>
<dbReference type="EMBL" id="QXGH01000018">
    <property type="protein sequence ID" value="RHW26281.1"/>
    <property type="molecule type" value="Genomic_DNA"/>
</dbReference>
<dbReference type="CDD" id="cd05233">
    <property type="entry name" value="SDR_c"/>
    <property type="match status" value="1"/>
</dbReference>
<keyword evidence="2" id="KW-0560">Oxidoreductase</keyword>
<dbReference type="AlphaFoldDB" id="A0A417Y118"/>
<dbReference type="Gene3D" id="3.40.50.720">
    <property type="entry name" value="NAD(P)-binding Rossmann-like Domain"/>
    <property type="match status" value="1"/>
</dbReference>
<evidence type="ECO:0000256" key="2">
    <source>
        <dbReference type="ARBA" id="ARBA00023002"/>
    </source>
</evidence>
<organism evidence="5 6">
    <name type="scientific">Nocardioides immobilis</name>
    <dbReference type="NCBI Taxonomy" id="2049295"/>
    <lineage>
        <taxon>Bacteria</taxon>
        <taxon>Bacillati</taxon>
        <taxon>Actinomycetota</taxon>
        <taxon>Actinomycetes</taxon>
        <taxon>Propionibacteriales</taxon>
        <taxon>Nocardioidaceae</taxon>
        <taxon>Nocardioides</taxon>
    </lineage>
</organism>
<dbReference type="PANTHER" id="PTHR42760:SF133">
    <property type="entry name" value="3-OXOACYL-[ACYL-CARRIER-PROTEIN] REDUCTASE"/>
    <property type="match status" value="1"/>
</dbReference>
<dbReference type="PANTHER" id="PTHR42760">
    <property type="entry name" value="SHORT-CHAIN DEHYDROGENASES/REDUCTASES FAMILY MEMBER"/>
    <property type="match status" value="1"/>
</dbReference>
<dbReference type="PROSITE" id="PS00061">
    <property type="entry name" value="ADH_SHORT"/>
    <property type="match status" value="1"/>
</dbReference>
<evidence type="ECO:0000256" key="3">
    <source>
        <dbReference type="ARBA" id="ARBA00023027"/>
    </source>
</evidence>
<dbReference type="SUPFAM" id="SSF51735">
    <property type="entry name" value="NAD(P)-binding Rossmann-fold domains"/>
    <property type="match status" value="1"/>
</dbReference>
<dbReference type="RefSeq" id="WP_118926067.1">
    <property type="nucleotide sequence ID" value="NZ_QXGH01000018.1"/>
</dbReference>
<dbReference type="Proteomes" id="UP000283644">
    <property type="component" value="Unassembled WGS sequence"/>
</dbReference>
<dbReference type="OrthoDB" id="517007at2"/>
<gene>
    <name evidence="5" type="ORF">D0Z08_15055</name>
</gene>